<feature type="region of interest" description="Disordered" evidence="1">
    <location>
        <begin position="1389"/>
        <end position="1719"/>
    </location>
</feature>
<feature type="compositionally biased region" description="Acidic residues" evidence="1">
    <location>
        <begin position="940"/>
        <end position="965"/>
    </location>
</feature>
<evidence type="ECO:0000313" key="3">
    <source>
        <dbReference type="EMBL" id="CBZ52915.1"/>
    </source>
</evidence>
<protein>
    <recommendedName>
        <fullName evidence="2">Myb-like domain-containing protein</fullName>
    </recommendedName>
</protein>
<feature type="compositionally biased region" description="Polar residues" evidence="1">
    <location>
        <begin position="838"/>
        <end position="855"/>
    </location>
</feature>
<feature type="compositionally biased region" description="Basic and acidic residues" evidence="1">
    <location>
        <begin position="580"/>
        <end position="592"/>
    </location>
</feature>
<feature type="compositionally biased region" description="Low complexity" evidence="1">
    <location>
        <begin position="1293"/>
        <end position="1303"/>
    </location>
</feature>
<dbReference type="InterPro" id="IPR001005">
    <property type="entry name" value="SANT/Myb"/>
</dbReference>
<dbReference type="SUPFAM" id="SSF46689">
    <property type="entry name" value="Homeodomain-like"/>
    <property type="match status" value="1"/>
</dbReference>
<dbReference type="eggNOG" id="ENOG502QZ6C">
    <property type="taxonomic scope" value="Eukaryota"/>
</dbReference>
<dbReference type="EMBL" id="FR823389">
    <property type="protein sequence ID" value="CBZ52915.1"/>
    <property type="molecule type" value="Genomic_DNA"/>
</dbReference>
<feature type="compositionally biased region" description="Basic and acidic residues" evidence="1">
    <location>
        <begin position="1424"/>
        <end position="1435"/>
    </location>
</feature>
<feature type="compositionally biased region" description="Acidic residues" evidence="1">
    <location>
        <begin position="1597"/>
        <end position="1613"/>
    </location>
</feature>
<feature type="region of interest" description="Disordered" evidence="1">
    <location>
        <begin position="450"/>
        <end position="515"/>
    </location>
</feature>
<keyword evidence="5" id="KW-1185">Reference proteome</keyword>
<dbReference type="GeneID" id="13442866"/>
<reference evidence="5" key="3">
    <citation type="journal article" date="2012" name="PLoS Pathog.">
        <title>Comparative genomics of the apicomplexan parasites Toxoplasma gondii and Neospora caninum: Coccidia differing in host range and transmission strategy.</title>
        <authorList>
            <person name="Reid A.J."/>
            <person name="Vermont S.J."/>
            <person name="Cotton J.A."/>
            <person name="Harris D."/>
            <person name="Hill-Cawthorne G.A."/>
            <person name="Konen-Waisman S."/>
            <person name="Latham S.M."/>
            <person name="Mourier T."/>
            <person name="Norton R."/>
            <person name="Quail M.A."/>
            <person name="Sanders M."/>
            <person name="Shanmugam D."/>
            <person name="Sohal A."/>
            <person name="Wasmuth J.D."/>
            <person name="Brunk B."/>
            <person name="Grigg M.E."/>
            <person name="Howard J.C."/>
            <person name="Parkinson J."/>
            <person name="Roos D.S."/>
            <person name="Trees A.J."/>
            <person name="Berriman M."/>
            <person name="Pain A."/>
            <person name="Wastling J.M."/>
        </authorList>
    </citation>
    <scope>NUCLEOTIDE SEQUENCE [LARGE SCALE GENOMIC DNA]</scope>
    <source>
        <strain evidence="5">Liverpool</strain>
    </source>
</reference>
<feature type="compositionally biased region" description="Basic and acidic residues" evidence="1">
    <location>
        <begin position="1226"/>
        <end position="1262"/>
    </location>
</feature>
<feature type="region of interest" description="Disordered" evidence="1">
    <location>
        <begin position="1142"/>
        <end position="1200"/>
    </location>
</feature>
<feature type="compositionally biased region" description="Basic and acidic residues" evidence="1">
    <location>
        <begin position="326"/>
        <end position="335"/>
    </location>
</feature>
<evidence type="ECO:0000256" key="1">
    <source>
        <dbReference type="SAM" id="MobiDB-lite"/>
    </source>
</evidence>
<dbReference type="SMART" id="SM00717">
    <property type="entry name" value="SANT"/>
    <property type="match status" value="1"/>
</dbReference>
<feature type="region of interest" description="Disordered" evidence="1">
    <location>
        <begin position="717"/>
        <end position="782"/>
    </location>
</feature>
<feature type="region of interest" description="Disordered" evidence="1">
    <location>
        <begin position="837"/>
        <end position="926"/>
    </location>
</feature>
<name>F0VGS1_NEOCL</name>
<feature type="compositionally biased region" description="Basic and acidic residues" evidence="1">
    <location>
        <begin position="966"/>
        <end position="990"/>
    </location>
</feature>
<feature type="compositionally biased region" description="Basic and acidic residues" evidence="1">
    <location>
        <begin position="1640"/>
        <end position="1684"/>
    </location>
</feature>
<feature type="region of interest" description="Disordered" evidence="1">
    <location>
        <begin position="271"/>
        <end position="383"/>
    </location>
</feature>
<sequence>MPLASLTSRRVCPDNVPRCFGLEGTEPPCGRHCRRADRPLFPASVECLRADKASSQAGQRGEKTEGDSWASAASSALDRAIATASSLELEPPVASRQPEDRTHSSDLKAFAACASAPTRLLPPCSGPHAVRNSVPADAFLVDAFAALLRSMTEPIQEALRAGDISVLRGFLSPLSSEAPTTTLAPHPLSFSAFSRRSEARRAVALLRKTSLDTACLSPFLPAASARLSASPSACENRVLPAAESFLHSLARPALATLAFLTTAAWGGSAGCVSSGNGKRKVEEKAPCQTRRQASPDCREVAPPAQNHGGRPSHAETAPGVQTAESPRQRLETGEEREVDMEVLDGGDSPRGRTWRGDSVTDADGLRTEEELGESEADGTEGEEAKRQAALRVFLEDRIFLLVQIAAVKIALFTVASATAAAVEDMFRSPPRSVSSPASASSAARGSAAPAALPVSVSHPLPSVGDETQSESGERAFQRGDANGDREKAGRAESPGEGDGRDRDAETNKKAREAHAKQRRKFLDLAWWLLLRRVHEVLELTRALAFASSPLAAASDEAAPGSQPYPATLAALECRVKLEENAGETDSARREQCGDGGQGEETRPSQTPNGTGRKVSSGEDGTEIPTPTVEAEDEQSRGGQDGQKGEEARDETRNDQAGGTGGKGVEDQRRREDDREYLDVRERLFHSVELLGRLMHSLKELQRKTAATCAAEPLARTTGMTTPRNDRTSCAPPKVGTPCDAPSSATAAGPMGSVASRRTESPGVSAAQQVARGGDEGTEERDDAAASYDEAERSCIFTPIGNELHLLCRSIALCFELWPSLPSLQVYERLLLSEGRIESSLSCPSPPRTSRQSNTHSAVPPSLSSDSSSSSVSSPASRVSPPVSSSSSPLRIARGVSGLPPSSPAPAARVASVPHGDAEGDAETLASSACDEAHPAVFVNLDEEVIDANSEEDREEDDKEMEDKENEDTKETRQKETREKGDRTKQKDGAREASNGRGDNPNRSVFSCGVRDGGTESIVEDGEESETDWYRLSPLRRLAESAKQRVAERVYVEENVFFLLSHLHQVASEQEAVAATLDFLAKQGNASRLFLLPQRVWTPWQELRALRIDALSRTQANIKALWREKDLWGRLLHGMASEARRTLALDAHRQNEVRDTEAQERRRPSETENERRHREAAGQEGVDVSADDAPGAAESGASGEGAMDVAANVDEERDDANHASGHAFAGGRREDWFHADSDETEGEKGDKRGQDGNEVRSSVDCHRRVSVQAPGETEALDARRLDASPGSPAPPPSAGSSRAAAEACSGDRREVPRQDGNAAEMQAPVSQRCARERTRGREEADRSCDASSSSWQASPSVSFSPAGFSSAAGSSSRGLREALLAFWSWGGSGAVAEEKRRGSGVADGPTGLQPTGERPGQAGGVPKSGEGRTDAGKGGDDVQASDRAGERETRKAREVDREDGAGSEHGEDGEARGEEHETAGGKERDKERRGEEQAEEGAERGGVSDERGETEAVEPGEESGAIRMEEQGDRGETAEAEKRQGGESGSEEGEKESAEKGNGASAEAAQGQGGRKEGRGHEGEEGQTAALEQKTAIHEEPQDAQEEVEEMSCEEADDMERRSAPGDRRKRRRSETSGEEDTEPTGDRNARPDDHEGRDVTGRRRRTCRSEGDAEDVTESRNECEEHGVPGDAGEDATGAKLGGGEGDAEESQQAPAEAEVDDETALRLSSCFWQSGASVVVADSLLSAAADLVADPAAKKRLSSTGRSSRDSAPSSSSSSSLASALARVSPTLRWKDDVDVKPRSLLDPHPGERREEWDSDSLDNTPEHGGSASVRRRGKEREADRRRRSSRERRGGRVSDEEKENASNQLRTRRGARESRAASWSSSDEGQEGREEAHGDDLFDASSRKYQKYRDAVGEPDHARQILNARHPGAGPVCRPQRKWQAADEQLLVAGVNMFGVGKWNEVHKFFPPLRRFSPPQLKDKFRILQKLLFVSRDSYHFIE</sequence>
<feature type="compositionally biased region" description="Low complexity" evidence="1">
    <location>
        <begin position="1555"/>
        <end position="1565"/>
    </location>
</feature>
<feature type="region of interest" description="Disordered" evidence="1">
    <location>
        <begin position="938"/>
        <end position="1024"/>
    </location>
</feature>
<dbReference type="RefSeq" id="XP_003882947.1">
    <property type="nucleotide sequence ID" value="XM_003882898.1"/>
</dbReference>
<feature type="compositionally biased region" description="Low complexity" evidence="1">
    <location>
        <begin position="1344"/>
        <end position="1371"/>
    </location>
</feature>
<feature type="compositionally biased region" description="Basic and acidic residues" evidence="1">
    <location>
        <begin position="1522"/>
        <end position="1540"/>
    </location>
</feature>
<dbReference type="VEuPathDB" id="ToxoDB:NCLIV_027030"/>
<feature type="compositionally biased region" description="Basic and acidic residues" evidence="1">
    <location>
        <begin position="1790"/>
        <end position="1813"/>
    </location>
</feature>
<feature type="compositionally biased region" description="Basic and acidic residues" evidence="1">
    <location>
        <begin position="1442"/>
        <end position="1509"/>
    </location>
</feature>
<feature type="compositionally biased region" description="Basic and acidic residues" evidence="1">
    <location>
        <begin position="1888"/>
        <end position="1898"/>
    </location>
</feature>
<feature type="compositionally biased region" description="Low complexity" evidence="1">
    <location>
        <begin position="1186"/>
        <end position="1200"/>
    </location>
</feature>
<dbReference type="OrthoDB" id="608866at2759"/>
<feature type="region of interest" description="Disordered" evidence="1">
    <location>
        <begin position="1750"/>
        <end position="1903"/>
    </location>
</feature>
<feature type="compositionally biased region" description="Basic and acidic residues" evidence="1">
    <location>
        <begin position="497"/>
        <end position="515"/>
    </location>
</feature>
<dbReference type="EMBL" id="LN714482">
    <property type="protein sequence ID" value="CEL66897.1"/>
    <property type="molecule type" value="Genomic_DNA"/>
</dbReference>
<feature type="compositionally biased region" description="Basic and acidic residues" evidence="1">
    <location>
        <begin position="1142"/>
        <end position="1176"/>
    </location>
</feature>
<feature type="compositionally biased region" description="Acidic residues" evidence="1">
    <location>
        <begin position="370"/>
        <end position="381"/>
    </location>
</feature>
<feature type="region of interest" description="Disordered" evidence="1">
    <location>
        <begin position="580"/>
        <end position="672"/>
    </location>
</feature>
<proteinExistence type="predicted"/>
<feature type="compositionally biased region" description="Basic and acidic residues" evidence="1">
    <location>
        <begin position="1328"/>
        <end position="1343"/>
    </location>
</feature>
<reference evidence="4" key="4">
    <citation type="journal article" date="2015" name="PLoS ONE">
        <title>Comprehensive Evaluation of Toxoplasma gondii VEG and Neospora caninum LIV Genomes with Tachyzoite Stage Transcriptome and Proteome Defines Novel Transcript Features.</title>
        <authorList>
            <person name="Ramaprasad A."/>
            <person name="Mourier T."/>
            <person name="Naeem R."/>
            <person name="Malas T.B."/>
            <person name="Moussa E."/>
            <person name="Panigrahi A."/>
            <person name="Vermont S.J."/>
            <person name="Otto T.D."/>
            <person name="Wastling J."/>
            <person name="Pain A."/>
        </authorList>
    </citation>
    <scope>NUCLEOTIDE SEQUENCE</scope>
    <source>
        <strain evidence="4">Liverpool</strain>
    </source>
</reference>
<feature type="domain" description="Myb-like" evidence="2">
    <location>
        <begin position="1937"/>
        <end position="1989"/>
    </location>
</feature>
<dbReference type="InterPro" id="IPR009057">
    <property type="entry name" value="Homeodomain-like_sf"/>
</dbReference>
<dbReference type="Gene3D" id="1.10.10.60">
    <property type="entry name" value="Homeodomain-like"/>
    <property type="match status" value="1"/>
</dbReference>
<evidence type="ECO:0000313" key="4">
    <source>
        <dbReference type="EMBL" id="CEL66897.1"/>
    </source>
</evidence>
<feature type="compositionally biased region" description="Basic and acidic residues" evidence="1">
    <location>
        <begin position="1569"/>
        <end position="1579"/>
    </location>
</feature>
<feature type="compositionally biased region" description="Low complexity" evidence="1">
    <location>
        <begin position="1759"/>
        <end position="1786"/>
    </location>
</feature>
<feature type="compositionally biased region" description="Basic and acidic residues" evidence="1">
    <location>
        <begin position="471"/>
        <end position="490"/>
    </location>
</feature>
<feature type="region of interest" description="Disordered" evidence="1">
    <location>
        <begin position="1212"/>
        <end position="1372"/>
    </location>
</feature>
<dbReference type="Proteomes" id="UP000007494">
    <property type="component" value="Chromosome VIIb"/>
</dbReference>
<evidence type="ECO:0000313" key="5">
    <source>
        <dbReference type="Proteomes" id="UP000007494"/>
    </source>
</evidence>
<reference evidence="3" key="2">
    <citation type="submission" date="2011-03" db="EMBL/GenBank/DDBJ databases">
        <title>Comparative genomics and transcriptomics of Neospora caninum and Toxoplasma gondii.</title>
        <authorList>
            <person name="Reid A.J."/>
            <person name="Sohal A."/>
            <person name="Harris D."/>
            <person name="Quail M."/>
            <person name="Sanders M."/>
            <person name="Berriman M."/>
            <person name="Wastling J.M."/>
            <person name="Pain A."/>
        </authorList>
    </citation>
    <scope>NUCLEOTIDE SEQUENCE</scope>
    <source>
        <strain evidence="3">Liverpool</strain>
    </source>
</reference>
<feature type="compositionally biased region" description="Low complexity" evidence="1">
    <location>
        <begin position="856"/>
        <end position="913"/>
    </location>
</feature>
<gene>
    <name evidence="4" type="ORF">BN1204_027030</name>
    <name evidence="3" type="ORF">NCLIV_027030</name>
</gene>
<dbReference type="OMA" id="VHKFFPP"/>
<feature type="compositionally biased region" description="Basic and acidic residues" evidence="1">
    <location>
        <begin position="642"/>
        <end position="653"/>
    </location>
</feature>
<evidence type="ECO:0000259" key="2">
    <source>
        <dbReference type="SMART" id="SM00717"/>
    </source>
</evidence>
<dbReference type="CDD" id="cd11660">
    <property type="entry name" value="SANT_TRF"/>
    <property type="match status" value="1"/>
</dbReference>
<accession>F0VGS1</accession>
<dbReference type="InParanoid" id="F0VGS1"/>
<organism evidence="3 5">
    <name type="scientific">Neospora caninum (strain Liverpool)</name>
    <dbReference type="NCBI Taxonomy" id="572307"/>
    <lineage>
        <taxon>Eukaryota</taxon>
        <taxon>Sar</taxon>
        <taxon>Alveolata</taxon>
        <taxon>Apicomplexa</taxon>
        <taxon>Conoidasida</taxon>
        <taxon>Coccidia</taxon>
        <taxon>Eucoccidiorida</taxon>
        <taxon>Eimeriorina</taxon>
        <taxon>Sarcocystidae</taxon>
        <taxon>Neospora</taxon>
    </lineage>
</organism>
<feature type="compositionally biased region" description="Basic and acidic residues" evidence="1">
    <location>
        <begin position="663"/>
        <end position="672"/>
    </location>
</feature>
<reference evidence="3" key="1">
    <citation type="submission" date="2011-02" db="EMBL/GenBank/DDBJ databases">
        <authorList>
            <person name="Aslett M."/>
        </authorList>
    </citation>
    <scope>NUCLEOTIDE SEQUENCE</scope>
    <source>
        <strain evidence="3">Liverpool</strain>
    </source>
</reference>